<feature type="compositionally biased region" description="Basic and acidic residues" evidence="1">
    <location>
        <begin position="140"/>
        <end position="149"/>
    </location>
</feature>
<reference evidence="3" key="1">
    <citation type="submission" date="2023-06" db="EMBL/GenBank/DDBJ databases">
        <authorList>
            <consortium name="Lawrence Berkeley National Laboratory"/>
            <person name="Ahrendt S."/>
            <person name="Sahu N."/>
            <person name="Indic B."/>
            <person name="Wong-Bajracharya J."/>
            <person name="Merenyi Z."/>
            <person name="Ke H.-M."/>
            <person name="Monk M."/>
            <person name="Kocsube S."/>
            <person name="Drula E."/>
            <person name="Lipzen A."/>
            <person name="Balint B."/>
            <person name="Henrissat B."/>
            <person name="Andreopoulos B."/>
            <person name="Martin F.M."/>
            <person name="Harder C.B."/>
            <person name="Rigling D."/>
            <person name="Ford K.L."/>
            <person name="Foster G.D."/>
            <person name="Pangilinan J."/>
            <person name="Papanicolaou A."/>
            <person name="Barry K."/>
            <person name="LaButti K."/>
            <person name="Viragh M."/>
            <person name="Koriabine M."/>
            <person name="Yan M."/>
            <person name="Riley R."/>
            <person name="Champramary S."/>
            <person name="Plett K.L."/>
            <person name="Tsai I.J."/>
            <person name="Slot J."/>
            <person name="Sipos G."/>
            <person name="Plett J."/>
            <person name="Nagy L.G."/>
            <person name="Grigoriev I.V."/>
        </authorList>
    </citation>
    <scope>NUCLEOTIDE SEQUENCE</scope>
    <source>
        <strain evidence="3">CCBAS 213</strain>
    </source>
</reference>
<accession>A0AA39MQ02</accession>
<dbReference type="EMBL" id="JAUEPS010000067">
    <property type="protein sequence ID" value="KAK0441784.1"/>
    <property type="molecule type" value="Genomic_DNA"/>
</dbReference>
<keyword evidence="4" id="KW-1185">Reference proteome</keyword>
<comment type="caution">
    <text evidence="3">The sequence shown here is derived from an EMBL/GenBank/DDBJ whole genome shotgun (WGS) entry which is preliminary data.</text>
</comment>
<sequence length="156" mass="17511">MRRNSPGLSNIVFNSAARNAASVACTEPQVRSHSSAPFHLLTHAAVLTALFFVMVYTTLPRARIRTSLLFMLCSRYHCIVTIRNIKTSRIHLDPKSYTENAHQYMLGIDVGRHKERGGYGSNERIFVDRYVGGGGTKPRSGNDRYENQNKVKQKAA</sequence>
<gene>
    <name evidence="3" type="ORF">EV420DRAFT_1085165</name>
</gene>
<feature type="transmembrane region" description="Helical" evidence="2">
    <location>
        <begin position="40"/>
        <end position="59"/>
    </location>
</feature>
<keyword evidence="2" id="KW-0812">Transmembrane</keyword>
<proteinExistence type="predicted"/>
<dbReference type="AlphaFoldDB" id="A0AA39MQ02"/>
<evidence type="ECO:0000256" key="2">
    <source>
        <dbReference type="SAM" id="Phobius"/>
    </source>
</evidence>
<dbReference type="GeneID" id="85349299"/>
<name>A0AA39MQ02_ARMTA</name>
<feature type="region of interest" description="Disordered" evidence="1">
    <location>
        <begin position="130"/>
        <end position="156"/>
    </location>
</feature>
<evidence type="ECO:0000313" key="4">
    <source>
        <dbReference type="Proteomes" id="UP001175211"/>
    </source>
</evidence>
<keyword evidence="2" id="KW-0472">Membrane</keyword>
<dbReference type="Proteomes" id="UP001175211">
    <property type="component" value="Unassembled WGS sequence"/>
</dbReference>
<evidence type="ECO:0000313" key="3">
    <source>
        <dbReference type="EMBL" id="KAK0441784.1"/>
    </source>
</evidence>
<protein>
    <submittedName>
        <fullName evidence="3">Uncharacterized protein</fullName>
    </submittedName>
</protein>
<evidence type="ECO:0000256" key="1">
    <source>
        <dbReference type="SAM" id="MobiDB-lite"/>
    </source>
</evidence>
<organism evidence="3 4">
    <name type="scientific">Armillaria tabescens</name>
    <name type="common">Ringless honey mushroom</name>
    <name type="synonym">Agaricus tabescens</name>
    <dbReference type="NCBI Taxonomy" id="1929756"/>
    <lineage>
        <taxon>Eukaryota</taxon>
        <taxon>Fungi</taxon>
        <taxon>Dikarya</taxon>
        <taxon>Basidiomycota</taxon>
        <taxon>Agaricomycotina</taxon>
        <taxon>Agaricomycetes</taxon>
        <taxon>Agaricomycetidae</taxon>
        <taxon>Agaricales</taxon>
        <taxon>Marasmiineae</taxon>
        <taxon>Physalacriaceae</taxon>
        <taxon>Desarmillaria</taxon>
    </lineage>
</organism>
<dbReference type="RefSeq" id="XP_060324123.1">
    <property type="nucleotide sequence ID" value="XM_060465751.1"/>
</dbReference>
<keyword evidence="2" id="KW-1133">Transmembrane helix</keyword>